<reference evidence="1" key="1">
    <citation type="submission" date="2023-10" db="EMBL/GenBank/DDBJ databases">
        <authorList>
            <person name="Chen Y."/>
            <person name="Shah S."/>
            <person name="Dougan E. K."/>
            <person name="Thang M."/>
            <person name="Chan C."/>
        </authorList>
    </citation>
    <scope>NUCLEOTIDE SEQUENCE [LARGE SCALE GENOMIC DNA]</scope>
</reference>
<gene>
    <name evidence="1" type="ORF">PCOR1329_LOCUS59554</name>
</gene>
<dbReference type="Proteomes" id="UP001189429">
    <property type="component" value="Unassembled WGS sequence"/>
</dbReference>
<keyword evidence="2" id="KW-1185">Reference proteome</keyword>
<protein>
    <recommendedName>
        <fullName evidence="3">Secreted protein</fullName>
    </recommendedName>
</protein>
<organism evidence="1 2">
    <name type="scientific">Prorocentrum cordatum</name>
    <dbReference type="NCBI Taxonomy" id="2364126"/>
    <lineage>
        <taxon>Eukaryota</taxon>
        <taxon>Sar</taxon>
        <taxon>Alveolata</taxon>
        <taxon>Dinophyceae</taxon>
        <taxon>Prorocentrales</taxon>
        <taxon>Prorocentraceae</taxon>
        <taxon>Prorocentrum</taxon>
    </lineage>
</organism>
<accession>A0ABN9VPB4</accession>
<comment type="caution">
    <text evidence="1">The sequence shown here is derived from an EMBL/GenBank/DDBJ whole genome shotgun (WGS) entry which is preliminary data.</text>
</comment>
<evidence type="ECO:0000313" key="1">
    <source>
        <dbReference type="EMBL" id="CAK0874742.1"/>
    </source>
</evidence>
<sequence length="100" mass="11260">MFFQRLWRRCMRPLPLRARLSAWRAAPPDAAVPPTSPTLVRPAGRVVITVVLDAGRLLHGLWLLLESGCLCTFNSKLGSLPSMLLKLWSRLSATIRPRWA</sequence>
<evidence type="ECO:0008006" key="3">
    <source>
        <dbReference type="Google" id="ProtNLM"/>
    </source>
</evidence>
<proteinExistence type="predicted"/>
<dbReference type="EMBL" id="CAUYUJ010017427">
    <property type="protein sequence ID" value="CAK0874742.1"/>
    <property type="molecule type" value="Genomic_DNA"/>
</dbReference>
<name>A0ABN9VPB4_9DINO</name>
<evidence type="ECO:0000313" key="2">
    <source>
        <dbReference type="Proteomes" id="UP001189429"/>
    </source>
</evidence>